<dbReference type="SUPFAM" id="SSF51430">
    <property type="entry name" value="NAD(P)-linked oxidoreductase"/>
    <property type="match status" value="1"/>
</dbReference>
<organism evidence="3 4">
    <name type="scientific">Neglectibacter timonensis</name>
    <dbReference type="NCBI Taxonomy" id="1776382"/>
    <lineage>
        <taxon>Bacteria</taxon>
        <taxon>Bacillati</taxon>
        <taxon>Bacillota</taxon>
        <taxon>Clostridia</taxon>
        <taxon>Eubacteriales</taxon>
        <taxon>Oscillospiraceae</taxon>
        <taxon>Neglectibacter</taxon>
    </lineage>
</organism>
<dbReference type="InterPro" id="IPR023210">
    <property type="entry name" value="NADP_OxRdtase_dom"/>
</dbReference>
<keyword evidence="4" id="KW-1185">Reference proteome</keyword>
<dbReference type="RefSeq" id="WP_066863981.1">
    <property type="nucleotide sequence ID" value="NZ_CABKVV010000013.1"/>
</dbReference>
<evidence type="ECO:0000259" key="2">
    <source>
        <dbReference type="Pfam" id="PF00248"/>
    </source>
</evidence>
<feature type="domain" description="NADP-dependent oxidoreductase" evidence="2">
    <location>
        <begin position="27"/>
        <end position="307"/>
    </location>
</feature>
<evidence type="ECO:0000256" key="1">
    <source>
        <dbReference type="ARBA" id="ARBA00023002"/>
    </source>
</evidence>
<dbReference type="InterPro" id="IPR050523">
    <property type="entry name" value="AKR_Detox_Biosynth"/>
</dbReference>
<evidence type="ECO:0000313" key="4">
    <source>
        <dbReference type="Proteomes" id="UP001524473"/>
    </source>
</evidence>
<dbReference type="GeneID" id="90532461"/>
<dbReference type="PANTHER" id="PTHR43364">
    <property type="entry name" value="NADH-SPECIFIC METHYLGLYOXAL REDUCTASE-RELATED"/>
    <property type="match status" value="1"/>
</dbReference>
<dbReference type="CDD" id="cd19082">
    <property type="entry name" value="AKR_AKR10A1_2"/>
    <property type="match status" value="1"/>
</dbReference>
<dbReference type="Proteomes" id="UP001524473">
    <property type="component" value="Unassembled WGS sequence"/>
</dbReference>
<dbReference type="PANTHER" id="PTHR43364:SF4">
    <property type="entry name" value="NAD(P)-LINKED OXIDOREDUCTASE SUPERFAMILY PROTEIN"/>
    <property type="match status" value="1"/>
</dbReference>
<dbReference type="Pfam" id="PF00248">
    <property type="entry name" value="Aldo_ket_red"/>
    <property type="match status" value="1"/>
</dbReference>
<dbReference type="Gene3D" id="3.20.20.100">
    <property type="entry name" value="NADP-dependent oxidoreductase domain"/>
    <property type="match status" value="1"/>
</dbReference>
<dbReference type="EMBL" id="JANFZH010000043">
    <property type="protein sequence ID" value="MCQ4841282.1"/>
    <property type="molecule type" value="Genomic_DNA"/>
</dbReference>
<protein>
    <submittedName>
        <fullName evidence="3">Aldo/keto reductase</fullName>
    </submittedName>
</protein>
<reference evidence="3 4" key="1">
    <citation type="submission" date="2022-06" db="EMBL/GenBank/DDBJ databases">
        <title>Isolation of gut microbiota from human fecal samples.</title>
        <authorList>
            <person name="Pamer E.G."/>
            <person name="Barat B."/>
            <person name="Waligurski E."/>
            <person name="Medina S."/>
            <person name="Paddock L."/>
            <person name="Mostad J."/>
        </authorList>
    </citation>
    <scope>NUCLEOTIDE SEQUENCE [LARGE SCALE GENOMIC DNA]</scope>
    <source>
        <strain evidence="3 4">DFI.9.73</strain>
    </source>
</reference>
<keyword evidence="1" id="KW-0560">Oxidoreductase</keyword>
<proteinExistence type="predicted"/>
<sequence>MIYTDIKANGDLLHVSKLAIGSAVRMQALSKEELFSIYDCYLEYGGNCIDTARAYAGGRAEELVGEYMKIRGNRNRIIVSTKCGHPNEDGKSRLSYEEMKSDLDTSLKALNTDHVDIYWVHKDDKKEPVEGIIDGLNRLLKSGKIRMIGASNWTVERIASANNYAKESGQIGFGSSQIQWSFADTLSLYFQQYTSLVMDDDSYEWYKKHEMPVFAFSAQAQGFFQKVAAGGLASLDMEVQRNYGSPENMRRLARAQKYAREHEVPLAVPILGYLIQNEVTCIPIIGSDNKEMLLESLLAGEKLVTPEDACWLARG</sequence>
<name>A0ABT1S2W1_9FIRM</name>
<accession>A0ABT1S2W1</accession>
<comment type="caution">
    <text evidence="3">The sequence shown here is derived from an EMBL/GenBank/DDBJ whole genome shotgun (WGS) entry which is preliminary data.</text>
</comment>
<dbReference type="InterPro" id="IPR036812">
    <property type="entry name" value="NAD(P)_OxRdtase_dom_sf"/>
</dbReference>
<gene>
    <name evidence="3" type="ORF">NE695_15310</name>
</gene>
<evidence type="ECO:0000313" key="3">
    <source>
        <dbReference type="EMBL" id="MCQ4841282.1"/>
    </source>
</evidence>